<dbReference type="InterPro" id="IPR014716">
    <property type="entry name" value="Fibrinogen_a/b/g_C_1"/>
</dbReference>
<feature type="domain" description="Fibrinogen C-terminal" evidence="2">
    <location>
        <begin position="107"/>
        <end position="337"/>
    </location>
</feature>
<evidence type="ECO:0000256" key="1">
    <source>
        <dbReference type="SAM" id="SignalP"/>
    </source>
</evidence>
<dbReference type="Proteomes" id="UP001208570">
    <property type="component" value="Unassembled WGS sequence"/>
</dbReference>
<protein>
    <recommendedName>
        <fullName evidence="2">Fibrinogen C-terminal domain-containing protein</fullName>
    </recommendedName>
</protein>
<name>A0AAD9JHM8_9ANNE</name>
<keyword evidence="4" id="KW-1185">Reference proteome</keyword>
<evidence type="ECO:0000259" key="2">
    <source>
        <dbReference type="PROSITE" id="PS51406"/>
    </source>
</evidence>
<evidence type="ECO:0000313" key="3">
    <source>
        <dbReference type="EMBL" id="KAK2153151.1"/>
    </source>
</evidence>
<reference evidence="3" key="1">
    <citation type="journal article" date="2023" name="Mol. Biol. Evol.">
        <title>Third-Generation Sequencing Reveals the Adaptive Role of the Epigenome in Three Deep-Sea Polychaetes.</title>
        <authorList>
            <person name="Perez M."/>
            <person name="Aroh O."/>
            <person name="Sun Y."/>
            <person name="Lan Y."/>
            <person name="Juniper S.K."/>
            <person name="Young C.R."/>
            <person name="Angers B."/>
            <person name="Qian P.Y."/>
        </authorList>
    </citation>
    <scope>NUCLEOTIDE SEQUENCE</scope>
    <source>
        <strain evidence="3">P08H-3</strain>
    </source>
</reference>
<evidence type="ECO:0000313" key="4">
    <source>
        <dbReference type="Proteomes" id="UP001208570"/>
    </source>
</evidence>
<dbReference type="GO" id="GO:0005615">
    <property type="term" value="C:extracellular space"/>
    <property type="evidence" value="ECO:0007669"/>
    <property type="project" value="TreeGrafter"/>
</dbReference>
<comment type="caution">
    <text evidence="3">The sequence shown here is derived from an EMBL/GenBank/DDBJ whole genome shotgun (WGS) entry which is preliminary data.</text>
</comment>
<dbReference type="SUPFAM" id="SSF56496">
    <property type="entry name" value="Fibrinogen C-terminal domain-like"/>
    <property type="match status" value="1"/>
</dbReference>
<feature type="chain" id="PRO_5041952207" description="Fibrinogen C-terminal domain-containing protein" evidence="1">
    <location>
        <begin position="23"/>
        <end position="399"/>
    </location>
</feature>
<dbReference type="InterPro" id="IPR050373">
    <property type="entry name" value="Fibrinogen_C-term_domain"/>
</dbReference>
<dbReference type="EMBL" id="JAODUP010000305">
    <property type="protein sequence ID" value="KAK2153151.1"/>
    <property type="molecule type" value="Genomic_DNA"/>
</dbReference>
<dbReference type="PANTHER" id="PTHR19143:SF444">
    <property type="entry name" value="PROTEIN SCABROUS"/>
    <property type="match status" value="1"/>
</dbReference>
<organism evidence="3 4">
    <name type="scientific">Paralvinella palmiformis</name>
    <dbReference type="NCBI Taxonomy" id="53620"/>
    <lineage>
        <taxon>Eukaryota</taxon>
        <taxon>Metazoa</taxon>
        <taxon>Spiralia</taxon>
        <taxon>Lophotrochozoa</taxon>
        <taxon>Annelida</taxon>
        <taxon>Polychaeta</taxon>
        <taxon>Sedentaria</taxon>
        <taxon>Canalipalpata</taxon>
        <taxon>Terebellida</taxon>
        <taxon>Terebelliformia</taxon>
        <taxon>Alvinellidae</taxon>
        <taxon>Paralvinella</taxon>
    </lineage>
</organism>
<dbReference type="PROSITE" id="PS51406">
    <property type="entry name" value="FIBRINOGEN_C_2"/>
    <property type="match status" value="1"/>
</dbReference>
<dbReference type="AlphaFoldDB" id="A0AAD9JHM8"/>
<dbReference type="Pfam" id="PF00147">
    <property type="entry name" value="Fibrinogen_C"/>
    <property type="match status" value="1"/>
</dbReference>
<dbReference type="Gene3D" id="3.90.215.10">
    <property type="entry name" value="Gamma Fibrinogen, chain A, domain 1"/>
    <property type="match status" value="1"/>
</dbReference>
<gene>
    <name evidence="3" type="ORF">LSH36_305g00010</name>
</gene>
<dbReference type="NCBIfam" id="NF040941">
    <property type="entry name" value="GGGWT_bact"/>
    <property type="match status" value="1"/>
</dbReference>
<dbReference type="InterPro" id="IPR002181">
    <property type="entry name" value="Fibrinogen_a/b/g_C_dom"/>
</dbReference>
<dbReference type="PANTHER" id="PTHR19143">
    <property type="entry name" value="FIBRINOGEN/TENASCIN/ANGIOPOEITIN"/>
    <property type="match status" value="1"/>
</dbReference>
<dbReference type="CDD" id="cd00087">
    <property type="entry name" value="FReD"/>
    <property type="match status" value="1"/>
</dbReference>
<feature type="signal peptide" evidence="1">
    <location>
        <begin position="1"/>
        <end position="22"/>
    </location>
</feature>
<proteinExistence type="predicted"/>
<dbReference type="InterPro" id="IPR036056">
    <property type="entry name" value="Fibrinogen-like_C"/>
</dbReference>
<accession>A0AAD9JHM8</accession>
<sequence length="399" mass="44866">MLITSYIFVAIRIAALIGQSYSHYSAATKYVAIHGDNMMSNKVNMAISREKNAIRCAAYCQKLVGCGGFNVLNLGDGDIQCEYKQGASKIYLIQASTNVTYYENLVQNSSILSGDCDDLLKNGETVSGVYVINLDPDGPAPDLRQVYCDMDTDGGGWTTLLKREDGSVDFNRTWAYYKNGFGNVFGEYWLGLETMYRLLHNGKSYKLRVDLKLFNGETGYSQYDIFSLGPETDAYRIHIAGYSGTTGDCLISQNDLPFSTIDVDNDIWPYSCAKICNGGFWFKNCSPVRLMATYGEHIPPVLFGGGLFYPGIIWWPWRYYSTHPNVRRLAMGCRCTELLSAGIDPMTRSRIHSQQMTGFHTGRHPVAKQRYRNPRVGNDETTGQYEKVHSMTLENILRD</sequence>
<keyword evidence="1" id="KW-0732">Signal</keyword>
<dbReference type="SMART" id="SM00186">
    <property type="entry name" value="FBG"/>
    <property type="match status" value="1"/>
</dbReference>